<comment type="subcellular location">
    <subcellularLocation>
        <location evidence="2">Cytoplasm</location>
    </subcellularLocation>
    <subcellularLocation>
        <location evidence="1">Nucleus</location>
    </subcellularLocation>
</comment>
<dbReference type="InterPro" id="IPR031310">
    <property type="entry name" value="Ribosomal_uL5_N"/>
</dbReference>
<evidence type="ECO:0000256" key="3">
    <source>
        <dbReference type="ARBA" id="ARBA00008553"/>
    </source>
</evidence>
<evidence type="ECO:0000256" key="10">
    <source>
        <dbReference type="RuleBase" id="RU003930"/>
    </source>
</evidence>
<dbReference type="InterPro" id="IPR002132">
    <property type="entry name" value="Ribosomal_uL5"/>
</dbReference>
<evidence type="ECO:0000256" key="8">
    <source>
        <dbReference type="ARBA" id="ARBA00023242"/>
    </source>
</evidence>
<keyword evidence="4" id="KW-0963">Cytoplasm</keyword>
<comment type="similarity">
    <text evidence="3 10">Belongs to the universal ribosomal protein uL5 family.</text>
</comment>
<keyword evidence="9 10" id="KW-0687">Ribonucleoprotein</keyword>
<dbReference type="EMBL" id="HACM01008367">
    <property type="protein sequence ID" value="CRZ08809.1"/>
    <property type="molecule type" value="Transcribed_RNA"/>
</dbReference>
<dbReference type="GO" id="GO:0005737">
    <property type="term" value="C:cytoplasm"/>
    <property type="evidence" value="ECO:0007669"/>
    <property type="project" value="UniProtKB-SubCell"/>
</dbReference>
<evidence type="ECO:0000256" key="9">
    <source>
        <dbReference type="ARBA" id="ARBA00023274"/>
    </source>
</evidence>
<name>A0A0H5RJE6_9EUKA</name>
<dbReference type="PIRSF" id="PIRSF002161">
    <property type="entry name" value="Ribosomal_L5"/>
    <property type="match status" value="1"/>
</dbReference>
<dbReference type="Gene3D" id="3.30.1440.10">
    <property type="match status" value="1"/>
</dbReference>
<evidence type="ECO:0000256" key="5">
    <source>
        <dbReference type="ARBA" id="ARBA00022730"/>
    </source>
</evidence>
<dbReference type="NCBIfam" id="NF003258">
    <property type="entry name" value="PRK04219.1"/>
    <property type="match status" value="1"/>
</dbReference>
<organism evidence="13">
    <name type="scientific">Spongospora subterranea</name>
    <dbReference type="NCBI Taxonomy" id="70186"/>
    <lineage>
        <taxon>Eukaryota</taxon>
        <taxon>Sar</taxon>
        <taxon>Rhizaria</taxon>
        <taxon>Endomyxa</taxon>
        <taxon>Phytomyxea</taxon>
        <taxon>Plasmodiophorida</taxon>
        <taxon>Plasmodiophoridae</taxon>
        <taxon>Spongospora</taxon>
    </lineage>
</organism>
<evidence type="ECO:0000313" key="13">
    <source>
        <dbReference type="EMBL" id="CRZ08809.1"/>
    </source>
</evidence>
<keyword evidence="5" id="KW-0699">rRNA-binding</keyword>
<dbReference type="Pfam" id="PF00281">
    <property type="entry name" value="Ribosomal_L5"/>
    <property type="match status" value="1"/>
</dbReference>
<feature type="domain" description="Large ribosomal subunit protein uL5 C-terminal" evidence="12">
    <location>
        <begin position="72"/>
        <end position="170"/>
    </location>
</feature>
<evidence type="ECO:0000259" key="12">
    <source>
        <dbReference type="Pfam" id="PF00673"/>
    </source>
</evidence>
<evidence type="ECO:0008006" key="14">
    <source>
        <dbReference type="Google" id="ProtNLM"/>
    </source>
</evidence>
<dbReference type="InterPro" id="IPR022803">
    <property type="entry name" value="Ribosomal_uL5_dom_sf"/>
</dbReference>
<sequence length="180" mass="20258">MSVAMKDAPAKEKSANPMLKIGIEKLVLNICIGGGDRLTRAATVLKELTDQEPVFSKARYTVRSFSIRRNEKISTHVTVRGEKAEKIVNLGLRVKDYELKAKNFSDTGNFGFGIEEHIDMGVKYDPSIGIYGMDFYVVLSRPGGRVNRRKHKQSRVGKKHRVTKAEAMKWVQTTFQTAIL</sequence>
<proteinExistence type="inferred from homology"/>
<dbReference type="SUPFAM" id="SSF55282">
    <property type="entry name" value="RL5-like"/>
    <property type="match status" value="1"/>
</dbReference>
<dbReference type="Pfam" id="PF00673">
    <property type="entry name" value="Ribosomal_L5_C"/>
    <property type="match status" value="1"/>
</dbReference>
<dbReference type="PANTHER" id="PTHR11994">
    <property type="entry name" value="60S RIBOSOMAL PROTEIN L11-RELATED"/>
    <property type="match status" value="1"/>
</dbReference>
<keyword evidence="8" id="KW-0539">Nucleus</keyword>
<evidence type="ECO:0000256" key="6">
    <source>
        <dbReference type="ARBA" id="ARBA00022884"/>
    </source>
</evidence>
<dbReference type="InterPro" id="IPR057266">
    <property type="entry name" value="Ribosomal_uL5_euk/arc-type"/>
</dbReference>
<evidence type="ECO:0000259" key="11">
    <source>
        <dbReference type="Pfam" id="PF00281"/>
    </source>
</evidence>
<evidence type="ECO:0000256" key="7">
    <source>
        <dbReference type="ARBA" id="ARBA00022980"/>
    </source>
</evidence>
<evidence type="ECO:0000256" key="4">
    <source>
        <dbReference type="ARBA" id="ARBA00022490"/>
    </source>
</evidence>
<dbReference type="GO" id="GO:0005634">
    <property type="term" value="C:nucleus"/>
    <property type="evidence" value="ECO:0007669"/>
    <property type="project" value="UniProtKB-SubCell"/>
</dbReference>
<dbReference type="AlphaFoldDB" id="A0A0H5RJE6"/>
<dbReference type="GO" id="GO:0019843">
    <property type="term" value="F:rRNA binding"/>
    <property type="evidence" value="ECO:0007669"/>
    <property type="project" value="UniProtKB-KW"/>
</dbReference>
<dbReference type="GO" id="GO:0003735">
    <property type="term" value="F:structural constituent of ribosome"/>
    <property type="evidence" value="ECO:0007669"/>
    <property type="project" value="InterPro"/>
</dbReference>
<keyword evidence="6" id="KW-0694">RNA-binding</keyword>
<feature type="domain" description="Large ribosomal subunit protein uL5 N-terminal" evidence="11">
    <location>
        <begin position="16"/>
        <end position="68"/>
    </location>
</feature>
<protein>
    <recommendedName>
        <fullName evidence="14">50S ribosomal protein L5, chloroplastic</fullName>
    </recommendedName>
</protein>
<reference evidence="13" key="1">
    <citation type="submission" date="2015-04" db="EMBL/GenBank/DDBJ databases">
        <title>The genome sequence of the plant pathogenic Rhizarian Plasmodiophora brassicae reveals insights in its biotrophic life cycle and the origin of chitin synthesis.</title>
        <authorList>
            <person name="Schwelm A."/>
            <person name="Fogelqvist J."/>
            <person name="Knaust A."/>
            <person name="Julke S."/>
            <person name="Lilja T."/>
            <person name="Dhandapani V."/>
            <person name="Bonilla-Rosso G."/>
            <person name="Karlsson M."/>
            <person name="Shevchenko A."/>
            <person name="Choi S.R."/>
            <person name="Kim H.G."/>
            <person name="Park J.Y."/>
            <person name="Lim Y.P."/>
            <person name="Ludwig-Muller J."/>
            <person name="Dixelius C."/>
        </authorList>
    </citation>
    <scope>NUCLEOTIDE SEQUENCE</scope>
    <source>
        <tissue evidence="13">Potato root galls</tissue>
    </source>
</reference>
<evidence type="ECO:0000256" key="2">
    <source>
        <dbReference type="ARBA" id="ARBA00004496"/>
    </source>
</evidence>
<keyword evidence="7 10" id="KW-0689">Ribosomal protein</keyword>
<evidence type="ECO:0000256" key="1">
    <source>
        <dbReference type="ARBA" id="ARBA00004123"/>
    </source>
</evidence>
<dbReference type="GO" id="GO:0006412">
    <property type="term" value="P:translation"/>
    <property type="evidence" value="ECO:0007669"/>
    <property type="project" value="InterPro"/>
</dbReference>
<dbReference type="InterPro" id="IPR031309">
    <property type="entry name" value="Ribosomal_uL5_C"/>
</dbReference>
<accession>A0A0H5RJE6</accession>
<dbReference type="GO" id="GO:0005840">
    <property type="term" value="C:ribosome"/>
    <property type="evidence" value="ECO:0007669"/>
    <property type="project" value="UniProtKB-KW"/>
</dbReference>
<dbReference type="FunFam" id="3.30.1440.10:FF:000004">
    <property type="entry name" value="60S ribosomal protein L11, putative"/>
    <property type="match status" value="1"/>
</dbReference>
<dbReference type="GO" id="GO:1990904">
    <property type="term" value="C:ribonucleoprotein complex"/>
    <property type="evidence" value="ECO:0007669"/>
    <property type="project" value="UniProtKB-KW"/>
</dbReference>